<evidence type="ECO:0000259" key="3">
    <source>
        <dbReference type="Pfam" id="PF20148"/>
    </source>
</evidence>
<dbReference type="InterPro" id="IPR049082">
    <property type="entry name" value="T7SS_signal"/>
</dbReference>
<feature type="domain" description="Teneurin-like YD-shell" evidence="5">
    <location>
        <begin position="1314"/>
        <end position="1394"/>
    </location>
</feature>
<dbReference type="PRINTS" id="PR00394">
    <property type="entry name" value="RHSPROTEIN"/>
</dbReference>
<dbReference type="Pfam" id="PF25023">
    <property type="entry name" value="TEN_YD-shell"/>
    <property type="match status" value="1"/>
</dbReference>
<dbReference type="InterPro" id="IPR056823">
    <property type="entry name" value="TEN-like_YD-shell"/>
</dbReference>
<dbReference type="PANTHER" id="PTHR32305:SF15">
    <property type="entry name" value="PROTEIN RHSA-RELATED"/>
    <property type="match status" value="1"/>
</dbReference>
<sequence length="1554" mass="169857">MGFGDFVPDVIEDKVEDGVEALGDVVEAGGNKLAEGLDKVGWESGADWLRDKSRSAANALGADVAEMQLDETEDPKKLIYGSASKIRSTASHLRDFKKAFNDVGDGLKRLDSAHWKGKAADAFREEVAVEPKKWYKAADACEKAATAMDTFAGTVEWAQTQAQEAIDDYKAAKKASNDARTAYNKQVDAYNAAIEDGKDACKPGEFHDPGPGKAKLAQQKLDEARRQRNEAADTARTAVKAARDAAPPKPSYFDQADDGLTGLKLDATHFTAGVFKAGAGFVGFARSLNPLDPYNITHPAEYATGLNNTAAGLVTVANDPFGAGKQMLEGFAKDPAEGAGRFLPEVVGAKGIGAARKGATAGKYARPRGRIRDSLKKWGKKAFGRKEKESGHTDPIDLATGKMFLPQTDVVLPGVLPLVFTRRVESGYTEGRWFGPSWSSTADQRLEIDAEGVVFLTEDGMMLCYPHPAPGLPTLPDTGPRWPLERDEHGHYTVTDPTAGHILYFTGPDGGGDGTARLEQISDRSGNVITFEYDPDGTPLGIVHSAGYHLKLTTADGRVTALHLVGAAPDGSDQELLRYGYTDGNLTEVINSSGLPLRFEYDDERRVIAWTDTNQRRYDYVYDNRDRCIAQGGEAGHISLRLDYDGIDQATGHRVTTVTTPDGHATRYLVDDACQIVAVTDPLGHTTRTTYDRHDHPLTRTDPLGHTTAYGYDEAGHLTRITGPDGHESTATYNALGLPVSVTGPDGATWRQTYDEAGHRTSVTDPAGHTTRYTYDDHGHLTAVTNALGETTRVRCDAAGLPVEITDPLGANTRYERDAFGRPIVLTDPLGHATHLRWTVEGKLAARTNPDGTTETWTYDGEGNCTRSVDAAGGVTSYEYTHFDLLAARTGPDGVRYEFTHDAQLRLTQVLNPQGLTWSYTYDPAGRLVAETDFDNRTLTYTHDAADRLTAHTNPAGQTVRFEHDAAGRITSKSVEDRVTHYTYDPAGRLMQATGPGAEVVYQRDRLGRIKAEMVNGRVVTHTYDALGRRTRRTTPSGATTTYAYDAAGNRTTLTASGHTVAFDHDAAGREVTRRIGDELTLSQIWDPVGRLTEQSLAGPAADTIHHRTYTYRADGYVTAIDDQLSGRRTFDLDAGGRVTTVRAQDWTERYAYDEAGNQTQASWPTEHPAQEATGARAYTGTRITRAGNTRYEHDEAGRLTLRQKTRLSKKPDTWHYTWDAEDRLTSVTTPDGTVWRYLYDPFGRRTAKQRLAADGETVVEQVDFTWDGSTLIEQTTTAPDLAHPVTLTWDHQGLHPISQTERITEATTQREIDQRFFAIVTDLVGTPTELIDESGDIAWHTRTTLWGTTTWAADSSTYTPLRFPGQYYDPETGLHYNHHRYYDPTTARYLTPDPLGLSPAPNPLAYVHNPHIRVDPLGLSPYRNQFPEDLADELAAAERAGVKPVKPGDAEFGDVLNSGKIKWAVNTNGELVVMPKDIPGVGELKHPVLTGGDDVLAAGQAEVAGFDGNYFGLFLDNDSGHYRPSNQSLQIGRDAFARAGINFDDSGITHYAP</sequence>
<feature type="domain" description="DUF6531" evidence="3">
    <location>
        <begin position="394"/>
        <end position="463"/>
    </location>
</feature>
<evidence type="ECO:0000313" key="6">
    <source>
        <dbReference type="EMBL" id="GAA2358794.1"/>
    </source>
</evidence>
<evidence type="ECO:0008006" key="8">
    <source>
        <dbReference type="Google" id="ProtNLM"/>
    </source>
</evidence>
<dbReference type="Pfam" id="PF21725">
    <property type="entry name" value="T7SS_signal"/>
    <property type="match status" value="1"/>
</dbReference>
<dbReference type="InterPro" id="IPR050708">
    <property type="entry name" value="T6SS_VgrG/RHS"/>
</dbReference>
<reference evidence="7" key="1">
    <citation type="journal article" date="2019" name="Int. J. Syst. Evol. Microbiol.">
        <title>The Global Catalogue of Microorganisms (GCM) 10K type strain sequencing project: providing services to taxonomists for standard genome sequencing and annotation.</title>
        <authorList>
            <consortium name="The Broad Institute Genomics Platform"/>
            <consortium name="The Broad Institute Genome Sequencing Center for Infectious Disease"/>
            <person name="Wu L."/>
            <person name="Ma J."/>
        </authorList>
    </citation>
    <scope>NUCLEOTIDE SEQUENCE [LARGE SCALE GENOMIC DNA]</scope>
    <source>
        <strain evidence="7">JCM 4316</strain>
    </source>
</reference>
<evidence type="ECO:0000313" key="7">
    <source>
        <dbReference type="Proteomes" id="UP001500253"/>
    </source>
</evidence>
<dbReference type="Pfam" id="PF20148">
    <property type="entry name" value="DUF6531"/>
    <property type="match status" value="1"/>
</dbReference>
<dbReference type="InterPro" id="IPR045351">
    <property type="entry name" value="DUF6531"/>
</dbReference>
<evidence type="ECO:0000256" key="2">
    <source>
        <dbReference type="SAM" id="MobiDB-lite"/>
    </source>
</evidence>
<organism evidence="6 7">
    <name type="scientific">Streptomyces cuspidosporus</name>
    <dbReference type="NCBI Taxonomy" id="66882"/>
    <lineage>
        <taxon>Bacteria</taxon>
        <taxon>Bacillati</taxon>
        <taxon>Actinomycetota</taxon>
        <taxon>Actinomycetes</taxon>
        <taxon>Kitasatosporales</taxon>
        <taxon>Streptomycetaceae</taxon>
        <taxon>Streptomyces</taxon>
    </lineage>
</organism>
<dbReference type="RefSeq" id="WP_346177120.1">
    <property type="nucleotide sequence ID" value="NZ_BAAASD010000028.1"/>
</dbReference>
<dbReference type="EMBL" id="BAAASD010000028">
    <property type="protein sequence ID" value="GAA2358794.1"/>
    <property type="molecule type" value="Genomic_DNA"/>
</dbReference>
<name>A0ABP5TTS1_9ACTN</name>
<dbReference type="NCBIfam" id="TIGR01643">
    <property type="entry name" value="YD_repeat_2x"/>
    <property type="match status" value="14"/>
</dbReference>
<feature type="region of interest" description="Disordered" evidence="2">
    <location>
        <begin position="224"/>
        <end position="252"/>
    </location>
</feature>
<dbReference type="Proteomes" id="UP001500253">
    <property type="component" value="Unassembled WGS sequence"/>
</dbReference>
<dbReference type="InterPro" id="IPR022385">
    <property type="entry name" value="Rhs_assc_core"/>
</dbReference>
<proteinExistence type="predicted"/>
<feature type="compositionally biased region" description="Basic and acidic residues" evidence="2">
    <location>
        <begin position="224"/>
        <end position="233"/>
    </location>
</feature>
<dbReference type="InterPro" id="IPR006530">
    <property type="entry name" value="YD"/>
</dbReference>
<dbReference type="Gene3D" id="2.180.10.10">
    <property type="entry name" value="RHS repeat-associated core"/>
    <property type="match status" value="3"/>
</dbReference>
<gene>
    <name evidence="6" type="ORF">GCM10010246_55770</name>
</gene>
<dbReference type="Gene3D" id="3.90.930.1">
    <property type="match status" value="1"/>
</dbReference>
<comment type="caution">
    <text evidence="6">The sequence shown here is derived from an EMBL/GenBank/DDBJ whole genome shotgun (WGS) entry which is preliminary data.</text>
</comment>
<keyword evidence="1" id="KW-0677">Repeat</keyword>
<evidence type="ECO:0000256" key="1">
    <source>
        <dbReference type="ARBA" id="ARBA00022737"/>
    </source>
</evidence>
<evidence type="ECO:0000259" key="4">
    <source>
        <dbReference type="Pfam" id="PF21725"/>
    </source>
</evidence>
<dbReference type="InterPro" id="IPR031325">
    <property type="entry name" value="RHS_repeat"/>
</dbReference>
<keyword evidence="7" id="KW-1185">Reference proteome</keyword>
<protein>
    <recommendedName>
        <fullName evidence="8">Type IV secretion protein Rhs</fullName>
    </recommendedName>
</protein>
<dbReference type="PANTHER" id="PTHR32305">
    <property type="match status" value="1"/>
</dbReference>
<feature type="domain" description="Putative T7SS secretion signal" evidence="4">
    <location>
        <begin position="12"/>
        <end position="250"/>
    </location>
</feature>
<dbReference type="Pfam" id="PF05593">
    <property type="entry name" value="RHS_repeat"/>
    <property type="match status" value="8"/>
</dbReference>
<evidence type="ECO:0000259" key="5">
    <source>
        <dbReference type="Pfam" id="PF25023"/>
    </source>
</evidence>
<accession>A0ABP5TTS1</accession>
<dbReference type="NCBIfam" id="TIGR03696">
    <property type="entry name" value="Rhs_assc_core"/>
    <property type="match status" value="1"/>
</dbReference>